<feature type="transmembrane region" description="Helical" evidence="1">
    <location>
        <begin position="35"/>
        <end position="53"/>
    </location>
</feature>
<name>A0A934W255_9MICO</name>
<keyword evidence="1" id="KW-0812">Transmembrane</keyword>
<feature type="transmembrane region" description="Helical" evidence="1">
    <location>
        <begin position="123"/>
        <end position="140"/>
    </location>
</feature>
<evidence type="ECO:0000313" key="3">
    <source>
        <dbReference type="Proteomes" id="UP000636458"/>
    </source>
</evidence>
<evidence type="ECO:0000256" key="1">
    <source>
        <dbReference type="SAM" id="Phobius"/>
    </source>
</evidence>
<dbReference type="Proteomes" id="UP000636458">
    <property type="component" value="Unassembled WGS sequence"/>
</dbReference>
<feature type="transmembrane region" description="Helical" evidence="1">
    <location>
        <begin position="12"/>
        <end position="29"/>
    </location>
</feature>
<evidence type="ECO:0000313" key="2">
    <source>
        <dbReference type="EMBL" id="MBK4346486.1"/>
    </source>
</evidence>
<protein>
    <submittedName>
        <fullName evidence="2">Uncharacterized protein</fullName>
    </submittedName>
</protein>
<feature type="transmembrane region" description="Helical" evidence="1">
    <location>
        <begin position="65"/>
        <end position="88"/>
    </location>
</feature>
<sequence length="205" mass="21424">MSTRWARFARGWIAAVVSVFVALCSHLLAGGDSPGLPGILLCLAFAGMICIALSGRALSTPRLTIAVGASQFLFHGVFGMLGAAPMSISGGHMDMNPQLTMSAQPMLSPLPLAAADSGMAMPGWMWFAHAVAAVITVLALRFGERAFWQLLALASPLLRMLLALARPVRVSTPPASVPAADAMLPPRLVVLSTHRHRGPPALAAL</sequence>
<reference evidence="2" key="1">
    <citation type="submission" date="2021-01" db="EMBL/GenBank/DDBJ databases">
        <title>Lacisediminihabitans sp. nov. strain G11-30, isolated from Antarctic Soil.</title>
        <authorList>
            <person name="Li J."/>
        </authorList>
    </citation>
    <scope>NUCLEOTIDE SEQUENCE</scope>
    <source>
        <strain evidence="2">G11-30</strain>
    </source>
</reference>
<comment type="caution">
    <text evidence="2">The sequence shown here is derived from an EMBL/GenBank/DDBJ whole genome shotgun (WGS) entry which is preliminary data.</text>
</comment>
<organism evidence="2 3">
    <name type="scientific">Lacisediminihabitans changchengi</name>
    <dbReference type="NCBI Taxonomy" id="2787634"/>
    <lineage>
        <taxon>Bacteria</taxon>
        <taxon>Bacillati</taxon>
        <taxon>Actinomycetota</taxon>
        <taxon>Actinomycetes</taxon>
        <taxon>Micrococcales</taxon>
        <taxon>Microbacteriaceae</taxon>
        <taxon>Lacisediminihabitans</taxon>
    </lineage>
</organism>
<proteinExistence type="predicted"/>
<keyword evidence="3" id="KW-1185">Reference proteome</keyword>
<keyword evidence="1" id="KW-0472">Membrane</keyword>
<dbReference type="AlphaFoldDB" id="A0A934W255"/>
<dbReference type="RefSeq" id="WP_200554815.1">
    <property type="nucleotide sequence ID" value="NZ_JAEPES010000001.1"/>
</dbReference>
<accession>A0A934W255</accession>
<keyword evidence="1" id="KW-1133">Transmembrane helix</keyword>
<gene>
    <name evidence="2" type="ORF">IV501_02455</name>
</gene>
<dbReference type="EMBL" id="JAEPES010000001">
    <property type="protein sequence ID" value="MBK4346486.1"/>
    <property type="molecule type" value="Genomic_DNA"/>
</dbReference>